<accession>A0AAD6NYJ5</accession>
<dbReference type="Proteomes" id="UP001162972">
    <property type="component" value="Chromosome 9"/>
</dbReference>
<evidence type="ECO:0000313" key="1">
    <source>
        <dbReference type="EMBL" id="KAJ6409616.1"/>
    </source>
</evidence>
<protein>
    <submittedName>
        <fullName evidence="1">Uncharacterized protein</fullName>
    </submittedName>
</protein>
<dbReference type="EMBL" id="JAPFFJ010000015">
    <property type="protein sequence ID" value="KAJ6409616.1"/>
    <property type="molecule type" value="Genomic_DNA"/>
</dbReference>
<comment type="caution">
    <text evidence="1">The sequence shown here is derived from an EMBL/GenBank/DDBJ whole genome shotgun (WGS) entry which is preliminary data.</text>
</comment>
<sequence length="59" mass="6768">MRRMKRIKLKIAEMNCTDRKEINIDVQFQPRDRLPERLIELTFMGVATTSGASGESLTA</sequence>
<keyword evidence="2" id="KW-1185">Reference proteome</keyword>
<reference evidence="1 2" key="1">
    <citation type="journal article" date="2023" name="Int. J. Mol. Sci.">
        <title>De Novo Assembly and Annotation of 11 Diverse Shrub Willow (Salix) Genomes Reveals Novel Gene Organization in Sex-Linked Regions.</title>
        <authorList>
            <person name="Hyden B."/>
            <person name="Feng K."/>
            <person name="Yates T.B."/>
            <person name="Jawdy S."/>
            <person name="Cereghino C."/>
            <person name="Smart L.B."/>
            <person name="Muchero W."/>
        </authorList>
    </citation>
    <scope>NUCLEOTIDE SEQUENCE [LARGE SCALE GENOMIC DNA]</scope>
    <source>
        <tissue evidence="1">Shoot tip</tissue>
    </source>
</reference>
<dbReference type="AlphaFoldDB" id="A0AAD6NYJ5"/>
<evidence type="ECO:0000313" key="2">
    <source>
        <dbReference type="Proteomes" id="UP001162972"/>
    </source>
</evidence>
<name>A0AAD6NYJ5_9ROSI</name>
<organism evidence="1 2">
    <name type="scientific">Salix udensis</name>
    <dbReference type="NCBI Taxonomy" id="889485"/>
    <lineage>
        <taxon>Eukaryota</taxon>
        <taxon>Viridiplantae</taxon>
        <taxon>Streptophyta</taxon>
        <taxon>Embryophyta</taxon>
        <taxon>Tracheophyta</taxon>
        <taxon>Spermatophyta</taxon>
        <taxon>Magnoliopsida</taxon>
        <taxon>eudicotyledons</taxon>
        <taxon>Gunneridae</taxon>
        <taxon>Pentapetalae</taxon>
        <taxon>rosids</taxon>
        <taxon>fabids</taxon>
        <taxon>Malpighiales</taxon>
        <taxon>Salicaceae</taxon>
        <taxon>Saliceae</taxon>
        <taxon>Salix</taxon>
    </lineage>
</organism>
<proteinExistence type="predicted"/>
<gene>
    <name evidence="1" type="ORF">OIU84_009165</name>
</gene>